<evidence type="ECO:0000313" key="2">
    <source>
        <dbReference type="Proteomes" id="UP000639772"/>
    </source>
</evidence>
<accession>A0A835V8L2</accession>
<reference evidence="1 2" key="1">
    <citation type="journal article" date="2020" name="Nat. Food">
        <title>A phased Vanilla planifolia genome enables genetic improvement of flavour and production.</title>
        <authorList>
            <person name="Hasing T."/>
            <person name="Tang H."/>
            <person name="Brym M."/>
            <person name="Khazi F."/>
            <person name="Huang T."/>
            <person name="Chambers A.H."/>
        </authorList>
    </citation>
    <scope>NUCLEOTIDE SEQUENCE [LARGE SCALE GENOMIC DNA]</scope>
    <source>
        <tissue evidence="1">Leaf</tissue>
    </source>
</reference>
<gene>
    <name evidence="1" type="ORF">HPP92_009171</name>
</gene>
<sequence length="98" mass="11130">MLGELSSMRSEPSIAWRREFKVLFLHKIQDYGQGEVVPAADVVDFGCIQPCLRRLRLFLIRNVLLVIISWNSTVLQSSNRVPDERDGKAKICTTAVVQ</sequence>
<dbReference type="Proteomes" id="UP000639772">
    <property type="component" value="Unassembled WGS sequence"/>
</dbReference>
<dbReference type="AlphaFoldDB" id="A0A835V8L2"/>
<dbReference type="EMBL" id="JADCNM010000004">
    <property type="protein sequence ID" value="KAG0487076.1"/>
    <property type="molecule type" value="Genomic_DNA"/>
</dbReference>
<proteinExistence type="predicted"/>
<organism evidence="1 2">
    <name type="scientific">Vanilla planifolia</name>
    <name type="common">Vanilla</name>
    <dbReference type="NCBI Taxonomy" id="51239"/>
    <lineage>
        <taxon>Eukaryota</taxon>
        <taxon>Viridiplantae</taxon>
        <taxon>Streptophyta</taxon>
        <taxon>Embryophyta</taxon>
        <taxon>Tracheophyta</taxon>
        <taxon>Spermatophyta</taxon>
        <taxon>Magnoliopsida</taxon>
        <taxon>Liliopsida</taxon>
        <taxon>Asparagales</taxon>
        <taxon>Orchidaceae</taxon>
        <taxon>Vanilloideae</taxon>
        <taxon>Vanilleae</taxon>
        <taxon>Vanilla</taxon>
    </lineage>
</organism>
<protein>
    <submittedName>
        <fullName evidence="1">Uncharacterized protein</fullName>
    </submittedName>
</protein>
<comment type="caution">
    <text evidence="1">The sequence shown here is derived from an EMBL/GenBank/DDBJ whole genome shotgun (WGS) entry which is preliminary data.</text>
</comment>
<name>A0A835V8L2_VANPL</name>
<evidence type="ECO:0000313" key="1">
    <source>
        <dbReference type="EMBL" id="KAG0487076.1"/>
    </source>
</evidence>